<dbReference type="RefSeq" id="WP_185991613.1">
    <property type="nucleotide sequence ID" value="NZ_JACCAE010000001.1"/>
</dbReference>
<dbReference type="EMBL" id="JACCAE010000001">
    <property type="protein sequence ID" value="NYF98847.1"/>
    <property type="molecule type" value="Genomic_DNA"/>
</dbReference>
<sequence>MVFFWLAFTPALLPRSAIFQALVAAVAALGGYGLGALLGWVVRSCGGRLTGHPRRVAWQVTGLIAVIGTVLTLWAYLRWENHLRDLVGVPHLGVGAALLTLVLAALLFVVFLAIARVIKTAGRALSRALSRVLPARVAVVVGGVVVALLVNVLVTDVAGNRLLRSLDSTFMVINDEFSADIAAPTSRHLSGGPRSTEAWDDLGRQGRVFITNAPSREQIAGFTDGPARQPVRAYVGVGADHEVDLRQEATRAVRELELAGGFDRAVINVATGTGRGWINENQTQALEYMWGGDTATVSMQYSYLPSWLSFLVDEDRSREAGRLLFNAVYARWSELPAGERPKLVVSGESLGSFGGESAFSGHQDLALRTDGALFVGPTNNNTLWRRYTAARDAGTPEVLPVFDRGEMVRFADRPEDWDVPTAAWPDTRIGYLQHANDPITWWDWSLAWHKPDWLREPRGRAVSPSIRWIPGITMLQLGADQMVANDVPPGQGHQFGQEPVYAWAKILPPPGWTTADTTRLAPVVETSVGSSLE</sequence>
<name>A0A852VP96_9MICO</name>
<protein>
    <submittedName>
        <fullName evidence="4">Putative membrane protein</fullName>
    </submittedName>
</protein>
<keyword evidence="1" id="KW-0472">Membrane</keyword>
<dbReference type="AlphaFoldDB" id="A0A852VP96"/>
<comment type="caution">
    <text evidence="4">The sequence shown here is derived from an EMBL/GenBank/DDBJ whole genome shotgun (WGS) entry which is preliminary data.</text>
</comment>
<feature type="domain" description="Alpha/beta-hydrolase N-terminal" evidence="3">
    <location>
        <begin position="8"/>
        <end position="214"/>
    </location>
</feature>
<evidence type="ECO:0000313" key="5">
    <source>
        <dbReference type="Proteomes" id="UP000554054"/>
    </source>
</evidence>
<keyword evidence="1" id="KW-0812">Transmembrane</keyword>
<dbReference type="InterPro" id="IPR027787">
    <property type="entry name" value="Alpha/beta-hydrolase_catalytic"/>
</dbReference>
<dbReference type="InterPro" id="IPR027788">
    <property type="entry name" value="Alpha/beta-hydrolase_N_dom"/>
</dbReference>
<gene>
    <name evidence="4" type="ORF">BJY20_002239</name>
</gene>
<dbReference type="Pfam" id="PF10081">
    <property type="entry name" value="Abhydrolase_9"/>
    <property type="match status" value="1"/>
</dbReference>
<dbReference type="Proteomes" id="UP000554054">
    <property type="component" value="Unassembled WGS sequence"/>
</dbReference>
<proteinExistence type="predicted"/>
<keyword evidence="5" id="KW-1185">Reference proteome</keyword>
<feature type="transmembrane region" description="Helical" evidence="1">
    <location>
        <begin position="135"/>
        <end position="154"/>
    </location>
</feature>
<feature type="transmembrane region" description="Helical" evidence="1">
    <location>
        <begin position="27"/>
        <end position="44"/>
    </location>
</feature>
<reference evidence="4 5" key="1">
    <citation type="submission" date="2020-07" db="EMBL/GenBank/DDBJ databases">
        <title>Sequencing the genomes of 1000 actinobacteria strains.</title>
        <authorList>
            <person name="Klenk H.-P."/>
        </authorList>
    </citation>
    <scope>NUCLEOTIDE SEQUENCE [LARGE SCALE GENOMIC DNA]</scope>
    <source>
        <strain evidence="4 5">DSM 26154</strain>
    </source>
</reference>
<evidence type="ECO:0000313" key="4">
    <source>
        <dbReference type="EMBL" id="NYF98847.1"/>
    </source>
</evidence>
<feature type="domain" description="Alpha/beta-hydrolase catalytic" evidence="2">
    <location>
        <begin position="231"/>
        <end position="520"/>
    </location>
</feature>
<dbReference type="Pfam" id="PF15420">
    <property type="entry name" value="Abhydrolase_9_N"/>
    <property type="match status" value="1"/>
</dbReference>
<organism evidence="4 5">
    <name type="scientific">Janibacter cremeus</name>
    <dbReference type="NCBI Taxonomy" id="1285192"/>
    <lineage>
        <taxon>Bacteria</taxon>
        <taxon>Bacillati</taxon>
        <taxon>Actinomycetota</taxon>
        <taxon>Actinomycetes</taxon>
        <taxon>Micrococcales</taxon>
        <taxon>Intrasporangiaceae</taxon>
        <taxon>Janibacter</taxon>
    </lineage>
</organism>
<feature type="transmembrane region" description="Helical" evidence="1">
    <location>
        <begin position="89"/>
        <end position="114"/>
    </location>
</feature>
<evidence type="ECO:0000256" key="1">
    <source>
        <dbReference type="SAM" id="Phobius"/>
    </source>
</evidence>
<evidence type="ECO:0000259" key="2">
    <source>
        <dbReference type="Pfam" id="PF10081"/>
    </source>
</evidence>
<keyword evidence="1" id="KW-1133">Transmembrane helix</keyword>
<feature type="transmembrane region" description="Helical" evidence="1">
    <location>
        <begin position="56"/>
        <end position="77"/>
    </location>
</feature>
<accession>A0A852VP96</accession>
<evidence type="ECO:0000259" key="3">
    <source>
        <dbReference type="Pfam" id="PF15420"/>
    </source>
</evidence>